<dbReference type="EMBL" id="CARXXK010001128">
    <property type="protein sequence ID" value="CAI6373826.1"/>
    <property type="molecule type" value="Genomic_DNA"/>
</dbReference>
<evidence type="ECO:0000313" key="3">
    <source>
        <dbReference type="Proteomes" id="UP001160148"/>
    </source>
</evidence>
<organism evidence="2 3">
    <name type="scientific">Macrosiphum euphorbiae</name>
    <name type="common">potato aphid</name>
    <dbReference type="NCBI Taxonomy" id="13131"/>
    <lineage>
        <taxon>Eukaryota</taxon>
        <taxon>Metazoa</taxon>
        <taxon>Ecdysozoa</taxon>
        <taxon>Arthropoda</taxon>
        <taxon>Hexapoda</taxon>
        <taxon>Insecta</taxon>
        <taxon>Pterygota</taxon>
        <taxon>Neoptera</taxon>
        <taxon>Paraneoptera</taxon>
        <taxon>Hemiptera</taxon>
        <taxon>Sternorrhyncha</taxon>
        <taxon>Aphidomorpha</taxon>
        <taxon>Aphidoidea</taxon>
        <taxon>Aphididae</taxon>
        <taxon>Macrosiphini</taxon>
        <taxon>Macrosiphum</taxon>
    </lineage>
</organism>
<accession>A0AAV0Y319</accession>
<feature type="domain" description="DUF5641" evidence="1">
    <location>
        <begin position="20"/>
        <end position="112"/>
    </location>
</feature>
<protein>
    <recommendedName>
        <fullName evidence="1">DUF5641 domain-containing protein</fullName>
    </recommendedName>
</protein>
<keyword evidence="3" id="KW-1185">Reference proteome</keyword>
<comment type="caution">
    <text evidence="2">The sequence shown here is derived from an EMBL/GenBank/DDBJ whole genome shotgun (WGS) entry which is preliminary data.</text>
</comment>
<evidence type="ECO:0000313" key="2">
    <source>
        <dbReference type="EMBL" id="CAI6373826.1"/>
    </source>
</evidence>
<dbReference type="Pfam" id="PF18701">
    <property type="entry name" value="DUF5641"/>
    <property type="match status" value="1"/>
</dbReference>
<dbReference type="PANTHER" id="PTHR47331">
    <property type="entry name" value="PHD-TYPE DOMAIN-CONTAINING PROTEIN"/>
    <property type="match status" value="1"/>
</dbReference>
<reference evidence="2 3" key="1">
    <citation type="submission" date="2023-01" db="EMBL/GenBank/DDBJ databases">
        <authorList>
            <person name="Whitehead M."/>
        </authorList>
    </citation>
    <scope>NUCLEOTIDE SEQUENCE [LARGE SCALE GENOMIC DNA]</scope>
</reference>
<name>A0AAV0Y319_9HEMI</name>
<proteinExistence type="predicted"/>
<gene>
    <name evidence="2" type="ORF">MEUPH1_LOCUS27526</name>
</gene>
<dbReference type="InterPro" id="IPR040676">
    <property type="entry name" value="DUF5641"/>
</dbReference>
<evidence type="ECO:0000259" key="1">
    <source>
        <dbReference type="Pfam" id="PF18701"/>
    </source>
</evidence>
<sequence>MPSTSTVDPNLDNIPTSHYKRWKLISELHTHFWKRWKNEYLQTLQLRSKWSTGQKNLTVDSLVLIREPTPPLCWKLGRITEVHPGLDGVVRVATVKTATGLLKRPTVKLCPLPIC</sequence>
<dbReference type="Proteomes" id="UP001160148">
    <property type="component" value="Unassembled WGS sequence"/>
</dbReference>
<dbReference type="AlphaFoldDB" id="A0AAV0Y319"/>